<dbReference type="Proteomes" id="UP000199205">
    <property type="component" value="Unassembled WGS sequence"/>
</dbReference>
<dbReference type="EMBL" id="FMAF01000025">
    <property type="protein sequence ID" value="SCB47268.1"/>
    <property type="molecule type" value="Genomic_DNA"/>
</dbReference>
<gene>
    <name evidence="1" type="ORF">GA0061101_12523</name>
</gene>
<dbReference type="RefSeq" id="WP_037199395.1">
    <property type="nucleotide sequence ID" value="NZ_FMAF01000025.1"/>
</dbReference>
<reference evidence="1 2" key="1">
    <citation type="submission" date="2016-08" db="EMBL/GenBank/DDBJ databases">
        <authorList>
            <person name="Seilhamer J.J."/>
        </authorList>
    </citation>
    <scope>NUCLEOTIDE SEQUENCE [LARGE SCALE GENOMIC DNA]</scope>
    <source>
        <strain evidence="1 2">P1-7</strain>
    </source>
</reference>
<evidence type="ECO:0000313" key="2">
    <source>
        <dbReference type="Proteomes" id="UP000199205"/>
    </source>
</evidence>
<name>A0A1C3X4T8_9HYPH</name>
<organism evidence="1 2">
    <name type="scientific">Rhizobium lusitanum</name>
    <dbReference type="NCBI Taxonomy" id="293958"/>
    <lineage>
        <taxon>Bacteria</taxon>
        <taxon>Pseudomonadati</taxon>
        <taxon>Pseudomonadota</taxon>
        <taxon>Alphaproteobacteria</taxon>
        <taxon>Hyphomicrobiales</taxon>
        <taxon>Rhizobiaceae</taxon>
        <taxon>Rhizobium/Agrobacterium group</taxon>
        <taxon>Rhizobium</taxon>
    </lineage>
</organism>
<accession>A0A1C3X4T8</accession>
<protein>
    <submittedName>
        <fullName evidence="1">Uncharacterized protein</fullName>
    </submittedName>
</protein>
<sequence>MSAADPILPDHIWGMITGTPYAETAIALTSVTAYCLKEGRERCHRVTADLINSLELLARRGQEMQRRDVTARQSDHFDEPEMFLSKLRSFLRKISESPGNEDRRRNHRR</sequence>
<proteinExistence type="predicted"/>
<dbReference type="AlphaFoldDB" id="A0A1C3X4T8"/>
<evidence type="ECO:0000313" key="1">
    <source>
        <dbReference type="EMBL" id="SCB47268.1"/>
    </source>
</evidence>